<protein>
    <recommendedName>
        <fullName evidence="7">DUF3606 domain-containing protein</fullName>
    </recommendedName>
</protein>
<dbReference type="Proteomes" id="UP000520770">
    <property type="component" value="Unassembled WGS sequence"/>
</dbReference>
<comment type="caution">
    <text evidence="1">The sequence shown here is derived from an EMBL/GenBank/DDBJ whole genome shotgun (WGS) entry which is preliminary data.</text>
</comment>
<evidence type="ECO:0000313" key="4">
    <source>
        <dbReference type="Proteomes" id="UP000520770"/>
    </source>
</evidence>
<dbReference type="EMBL" id="JACIGW010000013">
    <property type="protein sequence ID" value="MBB4351572.1"/>
    <property type="molecule type" value="Genomic_DNA"/>
</dbReference>
<sequence>MQSETDIDYTAKTLSDHYAIEIAEATRLIARFGCNRKEMDLLLGARDRSVQPQVSDQAAVISA</sequence>
<accession>A0A7W6WSK1</accession>
<reference evidence="4 5" key="1">
    <citation type="submission" date="2020-08" db="EMBL/GenBank/DDBJ databases">
        <title>Genomic Encyclopedia of Type Strains, Phase IV (KMG-V): Genome sequencing to study the core and pangenomes of soil and plant-associated prokaryotes.</title>
        <authorList>
            <person name="Whitman W."/>
        </authorList>
    </citation>
    <scope>NUCLEOTIDE SEQUENCE [LARGE SCALE GENOMIC DNA]</scope>
    <source>
        <strain evidence="2 5">SEMIA 444</strain>
        <strain evidence="1 4">SEMIA 448</strain>
        <strain evidence="3 6">SEMIA 452</strain>
    </source>
</reference>
<keyword evidence="5" id="KW-1185">Reference proteome</keyword>
<evidence type="ECO:0000313" key="5">
    <source>
        <dbReference type="Proteomes" id="UP000524535"/>
    </source>
</evidence>
<dbReference type="EMBL" id="JACIGY010000015">
    <property type="protein sequence ID" value="MBB4414824.1"/>
    <property type="molecule type" value="Genomic_DNA"/>
</dbReference>
<evidence type="ECO:0008006" key="7">
    <source>
        <dbReference type="Google" id="ProtNLM"/>
    </source>
</evidence>
<dbReference type="AlphaFoldDB" id="A0A7W6WSK1"/>
<dbReference type="EMBL" id="JACIHM010000016">
    <property type="protein sequence ID" value="MBB4449498.1"/>
    <property type="molecule type" value="Genomic_DNA"/>
</dbReference>
<proteinExistence type="predicted"/>
<gene>
    <name evidence="2" type="ORF">GGE31_005370</name>
    <name evidence="1" type="ORF">GGE33_005354</name>
    <name evidence="3" type="ORF">GGE35_005354</name>
</gene>
<dbReference type="Proteomes" id="UP000524535">
    <property type="component" value="Unassembled WGS sequence"/>
</dbReference>
<evidence type="ECO:0000313" key="2">
    <source>
        <dbReference type="EMBL" id="MBB4414824.1"/>
    </source>
</evidence>
<name>A0A7W6WSK1_9HYPH</name>
<dbReference type="RefSeq" id="WP_183830026.1">
    <property type="nucleotide sequence ID" value="NZ_JACIGW010000013.1"/>
</dbReference>
<evidence type="ECO:0000313" key="1">
    <source>
        <dbReference type="EMBL" id="MBB4351572.1"/>
    </source>
</evidence>
<dbReference type="Proteomes" id="UP000576087">
    <property type="component" value="Unassembled WGS sequence"/>
</dbReference>
<evidence type="ECO:0000313" key="6">
    <source>
        <dbReference type="Proteomes" id="UP000576087"/>
    </source>
</evidence>
<organism evidence="1 4">
    <name type="scientific">Aliirhizobium cellulosilyticum</name>
    <dbReference type="NCBI Taxonomy" id="393664"/>
    <lineage>
        <taxon>Bacteria</taxon>
        <taxon>Pseudomonadati</taxon>
        <taxon>Pseudomonadota</taxon>
        <taxon>Alphaproteobacteria</taxon>
        <taxon>Hyphomicrobiales</taxon>
        <taxon>Rhizobiaceae</taxon>
        <taxon>Aliirhizobium</taxon>
    </lineage>
</organism>
<evidence type="ECO:0000313" key="3">
    <source>
        <dbReference type="EMBL" id="MBB4449498.1"/>
    </source>
</evidence>